<dbReference type="WBParaSite" id="PSAMB.scaffold19495size812.g37880.t1">
    <property type="protein sequence ID" value="PSAMB.scaffold19495size812.g37880.t1"/>
    <property type="gene ID" value="PSAMB.scaffold19495size812.g37880"/>
</dbReference>
<keyword evidence="2" id="KW-1185">Reference proteome</keyword>
<organism evidence="2 3">
    <name type="scientific">Plectus sambesii</name>
    <dbReference type="NCBI Taxonomy" id="2011161"/>
    <lineage>
        <taxon>Eukaryota</taxon>
        <taxon>Metazoa</taxon>
        <taxon>Ecdysozoa</taxon>
        <taxon>Nematoda</taxon>
        <taxon>Chromadorea</taxon>
        <taxon>Plectida</taxon>
        <taxon>Plectina</taxon>
        <taxon>Plectoidea</taxon>
        <taxon>Plectidae</taxon>
        <taxon>Plectus</taxon>
    </lineage>
</organism>
<accession>A0A914VH17</accession>
<sequence length="41" mass="4570">MNVESCEESNNDNGKEEDNINPNEKLLNADDEHQEGGVPIQ</sequence>
<name>A0A914VH17_9BILA</name>
<feature type="compositionally biased region" description="Acidic residues" evidence="1">
    <location>
        <begin position="1"/>
        <end position="10"/>
    </location>
</feature>
<dbReference type="Proteomes" id="UP000887566">
    <property type="component" value="Unplaced"/>
</dbReference>
<protein>
    <submittedName>
        <fullName evidence="3">Uncharacterized protein</fullName>
    </submittedName>
</protein>
<reference evidence="3" key="1">
    <citation type="submission" date="2022-11" db="UniProtKB">
        <authorList>
            <consortium name="WormBaseParasite"/>
        </authorList>
    </citation>
    <scope>IDENTIFICATION</scope>
</reference>
<evidence type="ECO:0000313" key="3">
    <source>
        <dbReference type="WBParaSite" id="PSAMB.scaffold19495size812.g37880.t1"/>
    </source>
</evidence>
<feature type="region of interest" description="Disordered" evidence="1">
    <location>
        <begin position="1"/>
        <end position="41"/>
    </location>
</feature>
<dbReference type="AlphaFoldDB" id="A0A914VH17"/>
<proteinExistence type="predicted"/>
<evidence type="ECO:0000256" key="1">
    <source>
        <dbReference type="SAM" id="MobiDB-lite"/>
    </source>
</evidence>
<evidence type="ECO:0000313" key="2">
    <source>
        <dbReference type="Proteomes" id="UP000887566"/>
    </source>
</evidence>